<evidence type="ECO:0000313" key="2">
    <source>
        <dbReference type="EMBL" id="KAK1392669.1"/>
    </source>
</evidence>
<keyword evidence="2" id="KW-0645">Protease</keyword>
<dbReference type="Pfam" id="PF25105">
    <property type="entry name" value="DUF7813"/>
    <property type="match status" value="1"/>
</dbReference>
<proteinExistence type="predicted"/>
<protein>
    <submittedName>
        <fullName evidence="2">Ubiquitin-specific protease 13</fullName>
    </submittedName>
</protein>
<feature type="transmembrane region" description="Helical" evidence="1">
    <location>
        <begin position="343"/>
        <end position="364"/>
    </location>
</feature>
<evidence type="ECO:0000256" key="1">
    <source>
        <dbReference type="SAM" id="Phobius"/>
    </source>
</evidence>
<comment type="caution">
    <text evidence="2">The sequence shown here is derived from an EMBL/GenBank/DDBJ whole genome shotgun (WGS) entry which is preliminary data.</text>
</comment>
<gene>
    <name evidence="2" type="ORF">POM88_011725</name>
</gene>
<dbReference type="Proteomes" id="UP001237642">
    <property type="component" value="Unassembled WGS sequence"/>
</dbReference>
<dbReference type="InterPro" id="IPR056715">
    <property type="entry name" value="DUF7813"/>
</dbReference>
<keyword evidence="1" id="KW-1133">Transmembrane helix</keyword>
<keyword evidence="3" id="KW-1185">Reference proteome</keyword>
<reference evidence="2" key="2">
    <citation type="submission" date="2023-05" db="EMBL/GenBank/DDBJ databases">
        <authorList>
            <person name="Schelkunov M.I."/>
        </authorList>
    </citation>
    <scope>NUCLEOTIDE SEQUENCE</scope>
    <source>
        <strain evidence="2">Hsosn_3</strain>
        <tissue evidence="2">Leaf</tissue>
    </source>
</reference>
<dbReference type="GO" id="GO:0008233">
    <property type="term" value="F:peptidase activity"/>
    <property type="evidence" value="ECO:0007669"/>
    <property type="project" value="UniProtKB-KW"/>
</dbReference>
<keyword evidence="1" id="KW-0472">Membrane</keyword>
<dbReference type="AlphaFoldDB" id="A0AAD8IWS2"/>
<feature type="transmembrane region" description="Helical" evidence="1">
    <location>
        <begin position="243"/>
        <end position="259"/>
    </location>
</feature>
<feature type="transmembrane region" description="Helical" evidence="1">
    <location>
        <begin position="415"/>
        <end position="439"/>
    </location>
</feature>
<organism evidence="2 3">
    <name type="scientific">Heracleum sosnowskyi</name>
    <dbReference type="NCBI Taxonomy" id="360622"/>
    <lineage>
        <taxon>Eukaryota</taxon>
        <taxon>Viridiplantae</taxon>
        <taxon>Streptophyta</taxon>
        <taxon>Embryophyta</taxon>
        <taxon>Tracheophyta</taxon>
        <taxon>Spermatophyta</taxon>
        <taxon>Magnoliopsida</taxon>
        <taxon>eudicotyledons</taxon>
        <taxon>Gunneridae</taxon>
        <taxon>Pentapetalae</taxon>
        <taxon>asterids</taxon>
        <taxon>campanulids</taxon>
        <taxon>Apiales</taxon>
        <taxon>Apiaceae</taxon>
        <taxon>Apioideae</taxon>
        <taxon>apioid superclade</taxon>
        <taxon>Tordylieae</taxon>
        <taxon>Tordyliinae</taxon>
        <taxon>Heracleum</taxon>
    </lineage>
</organism>
<keyword evidence="2" id="KW-0378">Hydrolase</keyword>
<name>A0AAD8IWS2_9APIA</name>
<evidence type="ECO:0000313" key="3">
    <source>
        <dbReference type="Proteomes" id="UP001237642"/>
    </source>
</evidence>
<dbReference type="EMBL" id="JAUIZM010000003">
    <property type="protein sequence ID" value="KAK1392669.1"/>
    <property type="molecule type" value="Genomic_DNA"/>
</dbReference>
<accession>A0AAD8IWS2</accession>
<sequence>MNHHHRRRPDPPAAVNLDSASQILKQTTTIFKTHLHTLIFLSFLILTFRSNVENGSNFLTTFIDRDPSLKSLLSRIDISGRSNSNANSNHQSLLQHRRRRPFLQLTRVGTLDDDFFSGDDHSDKSLFGSVSKSHPNGTFLIFDHFDPKLGFSNRIVDNGILVNEIVGSGFTIKAPREEESLGGDDGVENETIGDGNGNENENSFVNLFKGLELERRDATALMFVAGILSASYGYVILGFLVTYSWVLGTVFVLVLNDLLGRYKSLTSTLWDGSNLGLKRLTGFILMRWAVRDALTQLLGICFFGEIDDHYLFFKIFVRLKLMPFSVMASWVRGYEKESAGFLVSWFLFDTLLAFLFAVDAWVAIVDSRKSGREVVKEGCHLLSTMLNPAINIKCLEGIVCGSLTRWILSSCFGRLFASAFQSVMEVYFMVAWLVYYFAVRSKTASSLGRTFGQRELEGILEGFR</sequence>
<dbReference type="GO" id="GO:0006508">
    <property type="term" value="P:proteolysis"/>
    <property type="evidence" value="ECO:0007669"/>
    <property type="project" value="UniProtKB-KW"/>
</dbReference>
<reference evidence="2" key="1">
    <citation type="submission" date="2023-02" db="EMBL/GenBank/DDBJ databases">
        <title>Genome of toxic invasive species Heracleum sosnowskyi carries increased number of genes despite the absence of recent whole-genome duplications.</title>
        <authorList>
            <person name="Schelkunov M."/>
            <person name="Shtratnikova V."/>
            <person name="Makarenko M."/>
            <person name="Klepikova A."/>
            <person name="Omelchenko D."/>
            <person name="Novikova G."/>
            <person name="Obukhova E."/>
            <person name="Bogdanov V."/>
            <person name="Penin A."/>
            <person name="Logacheva M."/>
        </authorList>
    </citation>
    <scope>NUCLEOTIDE SEQUENCE</scope>
    <source>
        <strain evidence="2">Hsosn_3</strain>
        <tissue evidence="2">Leaf</tissue>
    </source>
</reference>
<dbReference type="PANTHER" id="PTHR36353:SF1">
    <property type="entry name" value="TRANSMEMBRANE PROTEIN"/>
    <property type="match status" value="1"/>
</dbReference>
<keyword evidence="1" id="KW-0812">Transmembrane</keyword>
<dbReference type="PANTHER" id="PTHR36353">
    <property type="entry name" value="TRANSMEMBRANE PROTEIN"/>
    <property type="match status" value="1"/>
</dbReference>